<evidence type="ECO:0000256" key="1">
    <source>
        <dbReference type="ARBA" id="ARBA00022741"/>
    </source>
</evidence>
<proteinExistence type="predicted"/>
<comment type="caution">
    <text evidence="5">The sequence shown here is derived from an EMBL/GenBank/DDBJ whole genome shotgun (WGS) entry which is preliminary data.</text>
</comment>
<dbReference type="InParanoid" id="K0KMY5"/>
<dbReference type="STRING" id="1206466.K0KMY5"/>
<evidence type="ECO:0000313" key="5">
    <source>
        <dbReference type="EMBL" id="CCH42488.1"/>
    </source>
</evidence>
<dbReference type="AlphaFoldDB" id="K0KMY5"/>
<reference evidence="5 6" key="1">
    <citation type="journal article" date="2012" name="Eukaryot. Cell">
        <title>Draft genome sequence of Wickerhamomyces ciferrii NRRL Y-1031 F-60-10.</title>
        <authorList>
            <person name="Schneider J."/>
            <person name="Andrea H."/>
            <person name="Blom J."/>
            <person name="Jaenicke S."/>
            <person name="Ruckert C."/>
            <person name="Schorsch C."/>
            <person name="Szczepanowski R."/>
            <person name="Farwick M."/>
            <person name="Goesmann A."/>
            <person name="Puhler A."/>
            <person name="Schaffer S."/>
            <person name="Tauch A."/>
            <person name="Kohler T."/>
            <person name="Brinkrolf K."/>
        </authorList>
    </citation>
    <scope>NUCLEOTIDE SEQUENCE [LARGE SCALE GENOMIC DNA]</scope>
    <source>
        <strain evidence="6">ATCC 14091 / BCRC 22168 / CBS 111 / JCM 3599 / NBRC 0793 / NRRL Y-1031 F-60-10</strain>
    </source>
</reference>
<protein>
    <submittedName>
        <fullName evidence="5">Pre-mRNA-splicing factor ATP-dependent RNA helicase</fullName>
        <ecNumber evidence="5">3.6.1.-</ecNumber>
    </submittedName>
</protein>
<accession>K0KMY5</accession>
<organism evidence="5 6">
    <name type="scientific">Wickerhamomyces ciferrii (strain ATCC 14091 / BCRC 22168 / CBS 111 / JCM 3599 / NBRC 0793 / NRRL Y-1031 F-60-10)</name>
    <name type="common">Yeast</name>
    <name type="synonym">Pichia ciferrii</name>
    <dbReference type="NCBI Taxonomy" id="1206466"/>
    <lineage>
        <taxon>Eukaryota</taxon>
        <taxon>Fungi</taxon>
        <taxon>Dikarya</taxon>
        <taxon>Ascomycota</taxon>
        <taxon>Saccharomycotina</taxon>
        <taxon>Saccharomycetes</taxon>
        <taxon>Phaffomycetales</taxon>
        <taxon>Wickerhamomycetaceae</taxon>
        <taxon>Wickerhamomyces</taxon>
    </lineage>
</organism>
<dbReference type="HOGENOM" id="CLU_463972_0_0_1"/>
<evidence type="ECO:0000256" key="2">
    <source>
        <dbReference type="ARBA" id="ARBA00022801"/>
    </source>
</evidence>
<sequence length="588" mass="67824">MISLDLLESNKDAVLHSLETHNFTFFSSIGAIPALQFFSKITQAKFLFISDDLGISQWYKDIPYQTSVYDDRFSVEGSSWLTYELVLFLLSQDTTFLNSFDFIIMDGIDQRSANSDFVFSLIVNLKLQNKFIVLQRSNYQYDLYTKFLEKYGYTSNLINLEEQSSISTYFLPEPCQNINKEILETLDTILSTDTISNSFDILILLSNDYEIHQFKTLILDSSINHDFSIITDLFKYQVQGSHRRIILSTNSHYFQDFPHKIRYIIDSGLQGGIPINKNQIEQHLSILRNEDSSYFGMFSESGVIDSFNHLSQVELLPFIIYLLKFNQNLNDFEFLSSPPLNNIKKSISYGIYMGILKINDVQDLKLSEMGVMIIKYQLQLNISSISLYTSLVVSITKNFPQVVTCSIMKIISMLITQNIGKLTKFIHKDFEFKKSLSKIMSHDESLAESDFISLVFIFNEIIGNEQHIKTSGAKHNVIMNKFNKDEKKQILHVYKQLEKIIGYNIKSKEPLDPNQLHKCLFIGFQLQCATIIKNVSNGNDILDIELIPVIRPLLLTEKHTTLNNSPEGIDLIKSNDIIIYYKSEYITF</sequence>
<dbReference type="EC" id="3.6.1.-" evidence="5"/>
<keyword evidence="3 5" id="KW-0347">Helicase</keyword>
<dbReference type="EMBL" id="CAIF01000047">
    <property type="protein sequence ID" value="CCH42488.1"/>
    <property type="molecule type" value="Genomic_DNA"/>
</dbReference>
<name>K0KMY5_WICCF</name>
<dbReference type="GO" id="GO:0003723">
    <property type="term" value="F:RNA binding"/>
    <property type="evidence" value="ECO:0007669"/>
    <property type="project" value="TreeGrafter"/>
</dbReference>
<evidence type="ECO:0000256" key="3">
    <source>
        <dbReference type="ARBA" id="ARBA00022806"/>
    </source>
</evidence>
<keyword evidence="4" id="KW-0067">ATP-binding</keyword>
<dbReference type="PANTHER" id="PTHR18934:SF99">
    <property type="entry name" value="ATP-DEPENDENT RNA HELICASE DHX37-RELATED"/>
    <property type="match status" value="1"/>
</dbReference>
<dbReference type="PANTHER" id="PTHR18934">
    <property type="entry name" value="ATP-DEPENDENT RNA HELICASE"/>
    <property type="match status" value="1"/>
</dbReference>
<dbReference type="GO" id="GO:0016787">
    <property type="term" value="F:hydrolase activity"/>
    <property type="evidence" value="ECO:0007669"/>
    <property type="project" value="UniProtKB-KW"/>
</dbReference>
<dbReference type="GO" id="GO:0005524">
    <property type="term" value="F:ATP binding"/>
    <property type="evidence" value="ECO:0007669"/>
    <property type="project" value="UniProtKB-KW"/>
</dbReference>
<evidence type="ECO:0000256" key="4">
    <source>
        <dbReference type="ARBA" id="ARBA00022840"/>
    </source>
</evidence>
<dbReference type="Proteomes" id="UP000009328">
    <property type="component" value="Unassembled WGS sequence"/>
</dbReference>
<keyword evidence="2 5" id="KW-0378">Hydrolase</keyword>
<evidence type="ECO:0000313" key="6">
    <source>
        <dbReference type="Proteomes" id="UP000009328"/>
    </source>
</evidence>
<keyword evidence="1" id="KW-0547">Nucleotide-binding</keyword>
<dbReference type="GO" id="GO:0004386">
    <property type="term" value="F:helicase activity"/>
    <property type="evidence" value="ECO:0007669"/>
    <property type="project" value="UniProtKB-KW"/>
</dbReference>
<gene>
    <name evidence="5" type="ORF">BN7_2033</name>
</gene>
<keyword evidence="6" id="KW-1185">Reference proteome</keyword>